<dbReference type="EMBL" id="AAHMXT010000005">
    <property type="protein sequence ID" value="EBY0288759.1"/>
    <property type="molecule type" value="Genomic_DNA"/>
</dbReference>
<name>A0A5W8CAK8_SALET</name>
<gene>
    <name evidence="2" type="ORF">DUQ21_08865</name>
</gene>
<evidence type="ECO:0000313" key="2">
    <source>
        <dbReference type="EMBL" id="EBY0288759.1"/>
    </source>
</evidence>
<feature type="transmembrane region" description="Helical" evidence="1">
    <location>
        <begin position="5"/>
        <end position="23"/>
    </location>
</feature>
<feature type="transmembrane region" description="Helical" evidence="1">
    <location>
        <begin position="170"/>
        <end position="189"/>
    </location>
</feature>
<dbReference type="RefSeq" id="WP_061378789.1">
    <property type="nucleotide sequence ID" value="NZ_MXVJ01000038.1"/>
</dbReference>
<feature type="transmembrane region" description="Helical" evidence="1">
    <location>
        <begin position="243"/>
        <end position="261"/>
    </location>
</feature>
<feature type="transmembrane region" description="Helical" evidence="1">
    <location>
        <begin position="137"/>
        <end position="158"/>
    </location>
</feature>
<keyword evidence="1" id="KW-0472">Membrane</keyword>
<comment type="caution">
    <text evidence="2">The sequence shown here is derived from an EMBL/GenBank/DDBJ whole genome shotgun (WGS) entry which is preliminary data.</text>
</comment>
<accession>A0A5W8CAK8</accession>
<organism evidence="2">
    <name type="scientific">Salmonella enterica subsp. enterica serovar Colindale</name>
    <dbReference type="NCBI Taxonomy" id="1967991"/>
    <lineage>
        <taxon>Bacteria</taxon>
        <taxon>Pseudomonadati</taxon>
        <taxon>Pseudomonadota</taxon>
        <taxon>Gammaproteobacteria</taxon>
        <taxon>Enterobacterales</taxon>
        <taxon>Enterobacteriaceae</taxon>
        <taxon>Salmonella</taxon>
    </lineage>
</organism>
<keyword evidence="1" id="KW-1133">Transmembrane helix</keyword>
<feature type="transmembrane region" description="Helical" evidence="1">
    <location>
        <begin position="43"/>
        <end position="60"/>
    </location>
</feature>
<sequence>MKDNFIYFIIKLLNFSLLFHTSVDENFDTIEKRNAINLTSLRISLLCFPVGGTIIYLLTFNKRSERLLDKSNFQLFAHINYDIVCPRISVEKIEEHVKAYSQYMESILPKRRKEQEDFLKQRLCENNDSLSNLQSKITHYTTITLALTGALVYLQTILPSSSTSFIIKFIFYYLFLLLIIDIINLFLFLRKGMMVNSFLQSSFKSLRFDSSNYALTKALYSDWIARKDDVSYFAGIVRNTEKYLYRAILVGIILYIFSIPLQHSSNDTRNEAISTPSGMFLAVN</sequence>
<proteinExistence type="predicted"/>
<reference evidence="2" key="1">
    <citation type="submission" date="2018-07" db="EMBL/GenBank/DDBJ databases">
        <authorList>
            <person name="Ashton P.M."/>
            <person name="Dallman T."/>
            <person name="Nair S."/>
            <person name="De Pinna E."/>
            <person name="Peters T."/>
            <person name="Grant K."/>
        </authorList>
    </citation>
    <scope>NUCLEOTIDE SEQUENCE</scope>
    <source>
        <strain evidence="2">568390</strain>
    </source>
</reference>
<keyword evidence="1" id="KW-0812">Transmembrane</keyword>
<protein>
    <submittedName>
        <fullName evidence="2">Uncharacterized protein</fullName>
    </submittedName>
</protein>
<dbReference type="AlphaFoldDB" id="A0A5W8CAK8"/>
<evidence type="ECO:0000256" key="1">
    <source>
        <dbReference type="SAM" id="Phobius"/>
    </source>
</evidence>